<dbReference type="Gene3D" id="3.40.50.620">
    <property type="entry name" value="HUPs"/>
    <property type="match status" value="1"/>
</dbReference>
<feature type="short sequence motif" description="'KMSKS' region" evidence="7">
    <location>
        <begin position="261"/>
        <end position="265"/>
    </location>
</feature>
<keyword evidence="3 7" id="KW-0547">Nucleotide-binding</keyword>
<evidence type="ECO:0000313" key="10">
    <source>
        <dbReference type="EMBL" id="OGY40318.1"/>
    </source>
</evidence>
<dbReference type="GO" id="GO:0006424">
    <property type="term" value="P:glutamyl-tRNA aminoacylation"/>
    <property type="evidence" value="ECO:0007669"/>
    <property type="project" value="UniProtKB-UniRule"/>
</dbReference>
<evidence type="ECO:0000256" key="2">
    <source>
        <dbReference type="ARBA" id="ARBA00022598"/>
    </source>
</evidence>
<organism evidence="10 11">
    <name type="scientific">Candidatus Brennerbacteria bacterium RIFOXYD1_FULL_41_16</name>
    <dbReference type="NCBI Taxonomy" id="1797529"/>
    <lineage>
        <taxon>Bacteria</taxon>
        <taxon>Candidatus Brenneribacteriota</taxon>
    </lineage>
</organism>
<comment type="cofactor">
    <cofactor evidence="7">
        <name>Zn(2+)</name>
        <dbReference type="ChEBI" id="CHEBI:29105"/>
    </cofactor>
    <text evidence="7">Binds 1 zinc ion per subunit.</text>
</comment>
<dbReference type="InterPro" id="IPR049940">
    <property type="entry name" value="GluQ/Sye"/>
</dbReference>
<dbReference type="SUPFAM" id="SSF52374">
    <property type="entry name" value="Nucleotidylyl transferase"/>
    <property type="match status" value="1"/>
</dbReference>
<keyword evidence="7" id="KW-0862">Zinc</keyword>
<dbReference type="EC" id="6.1.1.17" evidence="7"/>
<dbReference type="Proteomes" id="UP000178570">
    <property type="component" value="Unassembled WGS sequence"/>
</dbReference>
<comment type="subunit">
    <text evidence="7">Monomer.</text>
</comment>
<dbReference type="Pfam" id="PF19269">
    <property type="entry name" value="Anticodon_2"/>
    <property type="match status" value="1"/>
</dbReference>
<proteinExistence type="inferred from homology"/>
<keyword evidence="2 7" id="KW-0436">Ligase</keyword>
<dbReference type="SUPFAM" id="SSF48163">
    <property type="entry name" value="An anticodon-binding domain of class I aminoacyl-tRNA synthetases"/>
    <property type="match status" value="1"/>
</dbReference>
<dbReference type="STRING" id="1797529.A2570_03510"/>
<dbReference type="GO" id="GO:0005829">
    <property type="term" value="C:cytosol"/>
    <property type="evidence" value="ECO:0007669"/>
    <property type="project" value="TreeGrafter"/>
</dbReference>
<dbReference type="GO" id="GO:0004818">
    <property type="term" value="F:glutamate-tRNA ligase activity"/>
    <property type="evidence" value="ECO:0007669"/>
    <property type="project" value="UniProtKB-UniRule"/>
</dbReference>
<dbReference type="Pfam" id="PF00749">
    <property type="entry name" value="tRNA-synt_1c"/>
    <property type="match status" value="1"/>
</dbReference>
<feature type="binding site" evidence="7">
    <location>
        <position position="264"/>
    </location>
    <ligand>
        <name>ATP</name>
        <dbReference type="ChEBI" id="CHEBI:30616"/>
    </ligand>
</feature>
<evidence type="ECO:0000259" key="9">
    <source>
        <dbReference type="Pfam" id="PF19269"/>
    </source>
</evidence>
<dbReference type="FunFam" id="3.40.50.620:FF:000045">
    <property type="entry name" value="Glutamate--tRNA ligase, mitochondrial"/>
    <property type="match status" value="1"/>
</dbReference>
<comment type="function">
    <text evidence="7">Catalyzes the attachment of glutamate to tRNA(Glu) in a two-step reaction: glutamate is first activated by ATP to form Glu-AMP and then transferred to the acceptor end of tRNA(Glu).</text>
</comment>
<evidence type="ECO:0000256" key="5">
    <source>
        <dbReference type="ARBA" id="ARBA00022917"/>
    </source>
</evidence>
<dbReference type="HAMAP" id="MF_00022">
    <property type="entry name" value="Glu_tRNA_synth_type1"/>
    <property type="match status" value="1"/>
</dbReference>
<dbReference type="InterPro" id="IPR020058">
    <property type="entry name" value="Glu/Gln-tRNA-synth_Ib_cat-dom"/>
</dbReference>
<evidence type="ECO:0000256" key="6">
    <source>
        <dbReference type="ARBA" id="ARBA00023146"/>
    </source>
</evidence>
<dbReference type="InterPro" id="IPR014729">
    <property type="entry name" value="Rossmann-like_a/b/a_fold"/>
</dbReference>
<dbReference type="InterPro" id="IPR000924">
    <property type="entry name" value="Glu/Gln-tRNA-synth"/>
</dbReference>
<evidence type="ECO:0000256" key="3">
    <source>
        <dbReference type="ARBA" id="ARBA00022741"/>
    </source>
</evidence>
<dbReference type="GO" id="GO:0000049">
    <property type="term" value="F:tRNA binding"/>
    <property type="evidence" value="ECO:0007669"/>
    <property type="project" value="InterPro"/>
</dbReference>
<keyword evidence="7" id="KW-0479">Metal-binding</keyword>
<dbReference type="InterPro" id="IPR001412">
    <property type="entry name" value="aa-tRNA-synth_I_CS"/>
</dbReference>
<comment type="catalytic activity">
    <reaction evidence="7">
        <text>tRNA(Glu) + L-glutamate + ATP = L-glutamyl-tRNA(Glu) + AMP + diphosphate</text>
        <dbReference type="Rhea" id="RHEA:23540"/>
        <dbReference type="Rhea" id="RHEA-COMP:9663"/>
        <dbReference type="Rhea" id="RHEA-COMP:9680"/>
        <dbReference type="ChEBI" id="CHEBI:29985"/>
        <dbReference type="ChEBI" id="CHEBI:30616"/>
        <dbReference type="ChEBI" id="CHEBI:33019"/>
        <dbReference type="ChEBI" id="CHEBI:78442"/>
        <dbReference type="ChEBI" id="CHEBI:78520"/>
        <dbReference type="ChEBI" id="CHEBI:456215"/>
        <dbReference type="EC" id="6.1.1.17"/>
    </reaction>
</comment>
<dbReference type="NCBIfam" id="TIGR00464">
    <property type="entry name" value="gltX_bact"/>
    <property type="match status" value="1"/>
</dbReference>
<evidence type="ECO:0000256" key="4">
    <source>
        <dbReference type="ARBA" id="ARBA00022840"/>
    </source>
</evidence>
<dbReference type="PRINTS" id="PR00987">
    <property type="entry name" value="TRNASYNTHGLU"/>
</dbReference>
<protein>
    <recommendedName>
        <fullName evidence="7">Glutamate--tRNA ligase</fullName>
        <ecNumber evidence="7">6.1.1.17</ecNumber>
    </recommendedName>
    <alternativeName>
        <fullName evidence="7">Glutamyl-tRNA synthetase</fullName>
        <shortName evidence="7">GluRS</shortName>
    </alternativeName>
</protein>
<feature type="binding site" evidence="7">
    <location>
        <position position="147"/>
    </location>
    <ligand>
        <name>Zn(2+)</name>
        <dbReference type="ChEBI" id="CHEBI:29105"/>
    </ligand>
</feature>
<feature type="short sequence motif" description="'HIGH' region" evidence="7">
    <location>
        <begin position="21"/>
        <end position="31"/>
    </location>
</feature>
<gene>
    <name evidence="7" type="primary">gltX</name>
    <name evidence="10" type="ORF">A2570_03510</name>
</gene>
<feature type="binding site" evidence="7">
    <location>
        <position position="120"/>
    </location>
    <ligand>
        <name>Zn(2+)</name>
        <dbReference type="ChEBI" id="CHEBI:29105"/>
    </ligand>
</feature>
<dbReference type="GO" id="GO:0005524">
    <property type="term" value="F:ATP binding"/>
    <property type="evidence" value="ECO:0007669"/>
    <property type="project" value="UniProtKB-UniRule"/>
</dbReference>
<comment type="subcellular location">
    <subcellularLocation>
        <location evidence="7">Cytoplasm</location>
    </subcellularLocation>
</comment>
<dbReference type="InterPro" id="IPR045462">
    <property type="entry name" value="aa-tRNA-synth_I_cd-bd"/>
</dbReference>
<dbReference type="PANTHER" id="PTHR43311:SF2">
    <property type="entry name" value="GLUTAMATE--TRNA LIGASE, MITOCHONDRIAL-RELATED"/>
    <property type="match status" value="1"/>
</dbReference>
<evidence type="ECO:0000256" key="7">
    <source>
        <dbReference type="HAMAP-Rule" id="MF_00022"/>
    </source>
</evidence>
<name>A0A1G1XJY7_9BACT</name>
<accession>A0A1G1XJY7</accession>
<dbReference type="GO" id="GO:0008270">
    <property type="term" value="F:zinc ion binding"/>
    <property type="evidence" value="ECO:0007669"/>
    <property type="project" value="UniProtKB-UniRule"/>
</dbReference>
<keyword evidence="6 7" id="KW-0030">Aminoacyl-tRNA synthetase</keyword>
<keyword evidence="5 7" id="KW-0648">Protein biosynthesis</keyword>
<dbReference type="InterPro" id="IPR033910">
    <property type="entry name" value="GluRS_core"/>
</dbReference>
<evidence type="ECO:0000259" key="8">
    <source>
        <dbReference type="Pfam" id="PF00749"/>
    </source>
</evidence>
<feature type="domain" description="Glutamyl/glutaminyl-tRNA synthetase class Ib catalytic" evidence="8">
    <location>
        <begin position="15"/>
        <end position="331"/>
    </location>
</feature>
<sequence>MAAYQKKLEGFSGNIRVRMAPSPTGALHIGTARTTLFNWLFARSKGGTFILRIEDTDKERSRPEYEKNILDGLHWLGLDWDEGPDIGGEYGPYRQSERTQLYKEHIEKLLQDKKAYFCFCPKETLEAQKQDAESRGEVWRYPGTCRDLSESEIKQNQKDKKHSVIRIKMPNKKLSFKDIIKGESSFDLSLFGDIVIAKSTEEPLYNFAVVVDDHEMQISHIIRGEDHYSNTPKQMVIYEALGWQPPEFAHLPLILGQDKSKLSKRHGTTTSIDDYKNQGYLPEALINFIVLLGWHASGDREIFTINDLQQEFSLERVQKTGAVFNAEKLDWLNNNFLKQKPIQEIVEFLLPFFMREGINLGKFESTYVQKAILASMEKTKGVNEIIKMSEIFFRETEYEKELLIWKESTEEITKDKLEKSLDALRLFDEITFNKESYEQKLKEIYGEDKGSVLWPLRVALSGRKVSPGPLEIIEVKGVNSSTMCIEKAIAKLEK</sequence>
<dbReference type="InterPro" id="IPR004527">
    <property type="entry name" value="Glu-tRNA-ligase_bac/mito"/>
</dbReference>
<dbReference type="PROSITE" id="PS00178">
    <property type="entry name" value="AA_TRNA_LIGASE_I"/>
    <property type="match status" value="1"/>
</dbReference>
<keyword evidence="7" id="KW-0963">Cytoplasm</keyword>
<dbReference type="AlphaFoldDB" id="A0A1G1XJY7"/>
<dbReference type="InterPro" id="IPR008925">
    <property type="entry name" value="aa_tRNA-synth_I_cd-bd_sf"/>
</dbReference>
<feature type="domain" description="Aminoacyl-tRNA synthetase class I anticodon-binding" evidence="9">
    <location>
        <begin position="345"/>
        <end position="489"/>
    </location>
</feature>
<dbReference type="PANTHER" id="PTHR43311">
    <property type="entry name" value="GLUTAMATE--TRNA LIGASE"/>
    <property type="match status" value="1"/>
</dbReference>
<keyword evidence="4 7" id="KW-0067">ATP-binding</keyword>
<comment type="caution">
    <text evidence="10">The sequence shown here is derived from an EMBL/GenBank/DDBJ whole genome shotgun (WGS) entry which is preliminary data.</text>
</comment>
<feature type="binding site" evidence="7">
    <location>
        <position position="145"/>
    </location>
    <ligand>
        <name>Zn(2+)</name>
        <dbReference type="ChEBI" id="CHEBI:29105"/>
    </ligand>
</feature>
<dbReference type="Gene3D" id="1.10.10.350">
    <property type="match status" value="1"/>
</dbReference>
<feature type="binding site" evidence="7">
    <location>
        <position position="118"/>
    </location>
    <ligand>
        <name>Zn(2+)</name>
        <dbReference type="ChEBI" id="CHEBI:29105"/>
    </ligand>
</feature>
<dbReference type="CDD" id="cd00808">
    <property type="entry name" value="GluRS_core"/>
    <property type="match status" value="1"/>
</dbReference>
<evidence type="ECO:0000256" key="1">
    <source>
        <dbReference type="ARBA" id="ARBA00007894"/>
    </source>
</evidence>
<dbReference type="EMBL" id="MHHY01000009">
    <property type="protein sequence ID" value="OGY40318.1"/>
    <property type="molecule type" value="Genomic_DNA"/>
</dbReference>
<evidence type="ECO:0000313" key="11">
    <source>
        <dbReference type="Proteomes" id="UP000178570"/>
    </source>
</evidence>
<comment type="similarity">
    <text evidence="1 7">Belongs to the class-I aminoacyl-tRNA synthetase family. Glutamate--tRNA ligase type 1 subfamily.</text>
</comment>
<reference evidence="10 11" key="1">
    <citation type="journal article" date="2016" name="Nat. Commun.">
        <title>Thousands of microbial genomes shed light on interconnected biogeochemical processes in an aquifer system.</title>
        <authorList>
            <person name="Anantharaman K."/>
            <person name="Brown C.T."/>
            <person name="Hug L.A."/>
            <person name="Sharon I."/>
            <person name="Castelle C.J."/>
            <person name="Probst A.J."/>
            <person name="Thomas B.C."/>
            <person name="Singh A."/>
            <person name="Wilkins M.J."/>
            <person name="Karaoz U."/>
            <person name="Brodie E.L."/>
            <person name="Williams K.H."/>
            <person name="Hubbard S.S."/>
            <person name="Banfield J.F."/>
        </authorList>
    </citation>
    <scope>NUCLEOTIDE SEQUENCE [LARGE SCALE GENOMIC DNA]</scope>
</reference>
<dbReference type="InterPro" id="IPR020751">
    <property type="entry name" value="aa-tRNA-synth_I_codon-bd_sub2"/>
</dbReference>